<feature type="active site" evidence="5">
    <location>
        <position position="70"/>
    </location>
</feature>
<dbReference type="KEGG" id="rdn:HMPREF0733_11146"/>
<evidence type="ECO:0000256" key="5">
    <source>
        <dbReference type="PROSITE-ProRule" id="PRU00520"/>
    </source>
</evidence>
<sequence length="141" mass="15372">MRVLSRDEFRGGYSVGAASLGILKYQVFLEQLQEVPVGFFDLFADKTPEEPAEAQLTAYVQGRVQGVGFRWWCAGAAKPLELSGYAENLDDGRVKVIAQGSRASCERLLETLNSGDTAGHVDFVDASFTEPQGTFKGFGTR</sequence>
<evidence type="ECO:0000256" key="6">
    <source>
        <dbReference type="RuleBase" id="RU004168"/>
    </source>
</evidence>
<name>E3H4A0_ROTDC</name>
<dbReference type="PROSITE" id="PS00150">
    <property type="entry name" value="ACYLPHOSPHATASE_1"/>
    <property type="match status" value="1"/>
</dbReference>
<comment type="similarity">
    <text evidence="1 6">Belongs to the acylphosphatase family.</text>
</comment>
<dbReference type="SUPFAM" id="SSF54975">
    <property type="entry name" value="Acylphosphatase/BLUF domain-like"/>
    <property type="match status" value="1"/>
</dbReference>
<dbReference type="Pfam" id="PF00708">
    <property type="entry name" value="Acylphosphatase"/>
    <property type="match status" value="1"/>
</dbReference>
<evidence type="ECO:0000313" key="9">
    <source>
        <dbReference type="Proteomes" id="UP000000387"/>
    </source>
</evidence>
<dbReference type="PROSITE" id="PS51160">
    <property type="entry name" value="ACYLPHOSPHATASE_3"/>
    <property type="match status" value="1"/>
</dbReference>
<dbReference type="AlphaFoldDB" id="E3H4A0"/>
<evidence type="ECO:0000256" key="2">
    <source>
        <dbReference type="ARBA" id="ARBA00012150"/>
    </source>
</evidence>
<evidence type="ECO:0000256" key="3">
    <source>
        <dbReference type="ARBA" id="ARBA00015991"/>
    </source>
</evidence>
<dbReference type="InterPro" id="IPR020456">
    <property type="entry name" value="Acylphosphatase"/>
</dbReference>
<dbReference type="Gene3D" id="3.30.70.100">
    <property type="match status" value="1"/>
</dbReference>
<dbReference type="InterPro" id="IPR036046">
    <property type="entry name" value="Acylphosphatase-like_dom_sf"/>
</dbReference>
<organism evidence="8 9">
    <name type="scientific">Rothia dentocariosa (strain ATCC 17931 / CDC X599 / XDIA)</name>
    <dbReference type="NCBI Taxonomy" id="762948"/>
    <lineage>
        <taxon>Bacteria</taxon>
        <taxon>Bacillati</taxon>
        <taxon>Actinomycetota</taxon>
        <taxon>Actinomycetes</taxon>
        <taxon>Micrococcales</taxon>
        <taxon>Micrococcaceae</taxon>
        <taxon>Rothia</taxon>
    </lineage>
</organism>
<dbReference type="eggNOG" id="COG1254">
    <property type="taxonomic scope" value="Bacteria"/>
</dbReference>
<dbReference type="EMBL" id="CP002280">
    <property type="protein sequence ID" value="ADP40603.1"/>
    <property type="molecule type" value="Genomic_DNA"/>
</dbReference>
<dbReference type="HOGENOM" id="CLU_141932_3_0_11"/>
<dbReference type="InterPro" id="IPR017968">
    <property type="entry name" value="Acylphosphatase_CS"/>
</dbReference>
<comment type="catalytic activity">
    <reaction evidence="4 5">
        <text>an acyl phosphate + H2O = a carboxylate + phosphate + H(+)</text>
        <dbReference type="Rhea" id="RHEA:14965"/>
        <dbReference type="ChEBI" id="CHEBI:15377"/>
        <dbReference type="ChEBI" id="CHEBI:15378"/>
        <dbReference type="ChEBI" id="CHEBI:29067"/>
        <dbReference type="ChEBI" id="CHEBI:43474"/>
        <dbReference type="ChEBI" id="CHEBI:59918"/>
        <dbReference type="EC" id="3.6.1.7"/>
    </reaction>
</comment>
<accession>E3H4A0</accession>
<proteinExistence type="inferred from homology"/>
<evidence type="ECO:0000313" key="8">
    <source>
        <dbReference type="EMBL" id="ADP40603.1"/>
    </source>
</evidence>
<keyword evidence="5" id="KW-0378">Hydrolase</keyword>
<feature type="active site" evidence="5">
    <location>
        <position position="88"/>
    </location>
</feature>
<dbReference type="EC" id="3.6.1.7" evidence="2 5"/>
<feature type="domain" description="Acylphosphatase-like" evidence="7">
    <location>
        <begin position="55"/>
        <end position="141"/>
    </location>
</feature>
<dbReference type="PANTHER" id="PTHR47268">
    <property type="entry name" value="ACYLPHOSPHATASE"/>
    <property type="match status" value="1"/>
</dbReference>
<protein>
    <recommendedName>
        <fullName evidence="3 5">acylphosphatase</fullName>
        <ecNumber evidence="2 5">3.6.1.7</ecNumber>
    </recommendedName>
</protein>
<dbReference type="NCBIfam" id="NF010997">
    <property type="entry name" value="PRK14422.1"/>
    <property type="match status" value="1"/>
</dbReference>
<reference evidence="9" key="1">
    <citation type="submission" date="2010-10" db="EMBL/GenBank/DDBJ databases">
        <title>The complete genome of Rothia dentocariosa ATCC 17931.</title>
        <authorList>
            <person name="Muzny D."/>
            <person name="Qin X."/>
            <person name="Buhay C."/>
            <person name="Dugan-Rocha S."/>
            <person name="Ding Y."/>
            <person name="Chen G."/>
            <person name="Hawes A."/>
            <person name="Holder M."/>
            <person name="Jhangiani S."/>
            <person name="Johnson A."/>
            <person name="Khan Z."/>
            <person name="Li Z."/>
            <person name="Liu W."/>
            <person name="Liu X."/>
            <person name="Perez L."/>
            <person name="Shen H."/>
            <person name="Wang Q."/>
            <person name="Watt J."/>
            <person name="Xi L."/>
            <person name="Xin Y."/>
            <person name="Zhou J."/>
            <person name="Deng J."/>
            <person name="Jiang H."/>
            <person name="Liu Y."/>
            <person name="Qu J."/>
            <person name="Song X.-Z."/>
            <person name="Zhang L."/>
            <person name="Villasana D."/>
            <person name="Johnson A."/>
            <person name="Liu J."/>
            <person name="Liyanage D."/>
            <person name="Lorensuhewa L."/>
            <person name="Robinson T."/>
            <person name="Song A."/>
            <person name="Song B.-B."/>
            <person name="Dinh H."/>
            <person name="Thornton R."/>
            <person name="Coyle M."/>
            <person name="Francisco L."/>
            <person name="Jackson L."/>
            <person name="Javaid M."/>
            <person name="Korchina V."/>
            <person name="Kovar C."/>
            <person name="Mata R."/>
            <person name="Mathew T."/>
            <person name="Ngo R."/>
            <person name="Nguyen L."/>
            <person name="Nguyen N."/>
            <person name="Okwuonu G."/>
            <person name="Ongeri F."/>
            <person name="Pham C."/>
            <person name="Simmons D."/>
            <person name="Wilczek-Boney K."/>
            <person name="Hale W."/>
            <person name="Jakkamsetti A."/>
            <person name="Pham P."/>
            <person name="Ruth R."/>
            <person name="San Lucas F."/>
            <person name="Warren J."/>
            <person name="Zhang J."/>
            <person name="Zhao Z."/>
            <person name="Zhou C."/>
            <person name="Zhu D."/>
            <person name="Lee S."/>
            <person name="Bess C."/>
            <person name="Blankenburg K."/>
            <person name="Forbes L."/>
            <person name="Fu Q."/>
            <person name="Gubbala S."/>
            <person name="Hirani K."/>
            <person name="Jayaseelan J.C."/>
            <person name="Lara F."/>
            <person name="Munidasa M."/>
            <person name="Palculict T."/>
            <person name="Patil S."/>
            <person name="Pu L.-L."/>
            <person name="Saada N."/>
            <person name="Tang L."/>
            <person name="Weissenberger G."/>
            <person name="Zhu Y."/>
            <person name="Hemphill L."/>
            <person name="Shang Y."/>
            <person name="Youmans B."/>
            <person name="Ayvaz T."/>
            <person name="Ross M."/>
            <person name="Santibanez J."/>
            <person name="Aqrawi P."/>
            <person name="Gross S."/>
            <person name="Joshi V."/>
            <person name="Fowler G."/>
            <person name="Nazareth L."/>
            <person name="Reid J."/>
            <person name="Worley K."/>
            <person name="Petrosino J."/>
            <person name="Highlander S."/>
            <person name="Gibbs R."/>
        </authorList>
    </citation>
    <scope>NUCLEOTIDE SEQUENCE [LARGE SCALE GENOMIC DNA]</scope>
    <source>
        <strain evidence="9">ATCC 17931 / CDC X599 / XDIA</strain>
    </source>
</reference>
<evidence type="ECO:0000259" key="7">
    <source>
        <dbReference type="PROSITE" id="PS51160"/>
    </source>
</evidence>
<dbReference type="InterPro" id="IPR001792">
    <property type="entry name" value="Acylphosphatase-like_dom"/>
</dbReference>
<dbReference type="PANTHER" id="PTHR47268:SF4">
    <property type="entry name" value="ACYLPHOSPHATASE"/>
    <property type="match status" value="1"/>
</dbReference>
<dbReference type="Proteomes" id="UP000000387">
    <property type="component" value="Chromosome"/>
</dbReference>
<dbReference type="GO" id="GO:0003998">
    <property type="term" value="F:acylphosphatase activity"/>
    <property type="evidence" value="ECO:0007669"/>
    <property type="project" value="UniProtKB-EC"/>
</dbReference>
<evidence type="ECO:0000256" key="4">
    <source>
        <dbReference type="ARBA" id="ARBA00047645"/>
    </source>
</evidence>
<gene>
    <name evidence="8" type="ordered locus">HMPREF0733_11146</name>
</gene>
<evidence type="ECO:0000256" key="1">
    <source>
        <dbReference type="ARBA" id="ARBA00005614"/>
    </source>
</evidence>